<evidence type="ECO:0000259" key="4">
    <source>
        <dbReference type="PROSITE" id="PS51462"/>
    </source>
</evidence>
<evidence type="ECO:0000313" key="5">
    <source>
        <dbReference type="EMBL" id="MBL4937859.1"/>
    </source>
</evidence>
<feature type="domain" description="Nudix hydrolase" evidence="4">
    <location>
        <begin position="4"/>
        <end position="123"/>
    </location>
</feature>
<comment type="similarity">
    <text evidence="3">Belongs to the Nudix hydrolase family.</text>
</comment>
<reference evidence="5 6" key="1">
    <citation type="submission" date="2021-01" db="EMBL/GenBank/DDBJ databases">
        <title>Genome public.</title>
        <authorList>
            <person name="Liu C."/>
            <person name="Sun Q."/>
        </authorList>
    </citation>
    <scope>NUCLEOTIDE SEQUENCE [LARGE SCALE GENOMIC DNA]</scope>
    <source>
        <strain evidence="5 6">YIM B02515</strain>
    </source>
</reference>
<dbReference type="CDD" id="cd02883">
    <property type="entry name" value="NUDIX_Hydrolase"/>
    <property type="match status" value="1"/>
</dbReference>
<comment type="cofactor">
    <cofactor evidence="1">
        <name>Mg(2+)</name>
        <dbReference type="ChEBI" id="CHEBI:18420"/>
    </cofactor>
</comment>
<name>A0ABS1TEQ8_9CLOT</name>
<evidence type="ECO:0000256" key="1">
    <source>
        <dbReference type="ARBA" id="ARBA00001946"/>
    </source>
</evidence>
<proteinExistence type="inferred from homology"/>
<dbReference type="InterPro" id="IPR015797">
    <property type="entry name" value="NUDIX_hydrolase-like_dom_sf"/>
</dbReference>
<dbReference type="Pfam" id="PF00293">
    <property type="entry name" value="NUDIX"/>
    <property type="match status" value="1"/>
</dbReference>
<evidence type="ECO:0000256" key="2">
    <source>
        <dbReference type="ARBA" id="ARBA00022801"/>
    </source>
</evidence>
<dbReference type="InterPro" id="IPR020084">
    <property type="entry name" value="NUDIX_hydrolase_CS"/>
</dbReference>
<keyword evidence="6" id="KW-1185">Reference proteome</keyword>
<dbReference type="RefSeq" id="WP_202750602.1">
    <property type="nucleotide sequence ID" value="NZ_JAESWC010000018.1"/>
</dbReference>
<dbReference type="Proteomes" id="UP000632377">
    <property type="component" value="Unassembled WGS sequence"/>
</dbReference>
<dbReference type="GO" id="GO:0016787">
    <property type="term" value="F:hydrolase activity"/>
    <property type="evidence" value="ECO:0007669"/>
    <property type="project" value="UniProtKB-KW"/>
</dbReference>
<organism evidence="5 6">
    <name type="scientific">Clostridium rhizosphaerae</name>
    <dbReference type="NCBI Taxonomy" id="2803861"/>
    <lineage>
        <taxon>Bacteria</taxon>
        <taxon>Bacillati</taxon>
        <taxon>Bacillota</taxon>
        <taxon>Clostridia</taxon>
        <taxon>Eubacteriales</taxon>
        <taxon>Clostridiaceae</taxon>
        <taxon>Clostridium</taxon>
    </lineage>
</organism>
<protein>
    <submittedName>
        <fullName evidence="5">NUDIX hydrolase</fullName>
    </submittedName>
</protein>
<sequence>MYKNHFVSVAGLVTNEKDEVLLVKSPRRGWEFPGGMVEPGESLQEALIREIFEESGIYVTITGFIGVYKNIKSDIVNIDFCCKYKSGIPATSEESLEVDWFHMDEVIKMMGNPLYETRITNMLSKNHNIFCYAFKKDPFSFEVTDEFKVGL</sequence>
<dbReference type="SUPFAM" id="SSF55811">
    <property type="entry name" value="Nudix"/>
    <property type="match status" value="1"/>
</dbReference>
<evidence type="ECO:0000256" key="3">
    <source>
        <dbReference type="RuleBase" id="RU003476"/>
    </source>
</evidence>
<dbReference type="PROSITE" id="PS00893">
    <property type="entry name" value="NUDIX_BOX"/>
    <property type="match status" value="1"/>
</dbReference>
<dbReference type="PRINTS" id="PR00502">
    <property type="entry name" value="NUDIXFAMILY"/>
</dbReference>
<dbReference type="PANTHER" id="PTHR43046:SF2">
    <property type="entry name" value="8-OXO-DGTP DIPHOSPHATASE-RELATED"/>
    <property type="match status" value="1"/>
</dbReference>
<accession>A0ABS1TEQ8</accession>
<dbReference type="EMBL" id="JAESWC010000018">
    <property type="protein sequence ID" value="MBL4937859.1"/>
    <property type="molecule type" value="Genomic_DNA"/>
</dbReference>
<dbReference type="InterPro" id="IPR000086">
    <property type="entry name" value="NUDIX_hydrolase_dom"/>
</dbReference>
<dbReference type="Gene3D" id="3.90.79.10">
    <property type="entry name" value="Nucleoside Triphosphate Pyrophosphohydrolase"/>
    <property type="match status" value="1"/>
</dbReference>
<dbReference type="PANTHER" id="PTHR43046">
    <property type="entry name" value="GDP-MANNOSE MANNOSYL HYDROLASE"/>
    <property type="match status" value="1"/>
</dbReference>
<evidence type="ECO:0000313" key="6">
    <source>
        <dbReference type="Proteomes" id="UP000632377"/>
    </source>
</evidence>
<dbReference type="InterPro" id="IPR020476">
    <property type="entry name" value="Nudix_hydrolase"/>
</dbReference>
<gene>
    <name evidence="5" type="ORF">JK636_19305</name>
</gene>
<keyword evidence="2 3" id="KW-0378">Hydrolase</keyword>
<comment type="caution">
    <text evidence="5">The sequence shown here is derived from an EMBL/GenBank/DDBJ whole genome shotgun (WGS) entry which is preliminary data.</text>
</comment>
<dbReference type="PROSITE" id="PS51462">
    <property type="entry name" value="NUDIX"/>
    <property type="match status" value="1"/>
</dbReference>